<dbReference type="GO" id="GO:0030246">
    <property type="term" value="F:carbohydrate binding"/>
    <property type="evidence" value="ECO:0007669"/>
    <property type="project" value="InterPro"/>
</dbReference>
<sequence>MKKFFAVLGLFFSLQTQAALISVELDNTSYQKGDTISASIWMSDLNTALAGFNLDLWFKSTALTFDSITFGNYLTVFADTDKYSAVSGNLLNFSELNFDALDFELAELQATPDNRFQLATITFIAKKAGAFALNFNKVELSDGWGVEIPADEVQIGNTSGVIEGVEEVPAPATLLLLVPALLWLARRR</sequence>
<gene>
    <name evidence="2" type="ORF">EOE67_16640</name>
</gene>
<comment type="caution">
    <text evidence="2">The sequence shown here is derived from an EMBL/GenBank/DDBJ whole genome shotgun (WGS) entry which is preliminary data.</text>
</comment>
<keyword evidence="1" id="KW-0732">Signal</keyword>
<dbReference type="RefSeq" id="WP_127700464.1">
    <property type="nucleotide sequence ID" value="NZ_SACS01000021.1"/>
</dbReference>
<evidence type="ECO:0000313" key="3">
    <source>
        <dbReference type="Proteomes" id="UP000283077"/>
    </source>
</evidence>
<accession>A0A437QG26</accession>
<feature type="signal peptide" evidence="1">
    <location>
        <begin position="1"/>
        <end position="18"/>
    </location>
</feature>
<name>A0A437QG26_9GAMM</name>
<evidence type="ECO:0000313" key="2">
    <source>
        <dbReference type="EMBL" id="RVU33487.1"/>
    </source>
</evidence>
<dbReference type="OrthoDB" id="5765992at2"/>
<dbReference type="Gene3D" id="2.60.40.680">
    <property type="match status" value="1"/>
</dbReference>
<evidence type="ECO:0000256" key="1">
    <source>
        <dbReference type="SAM" id="SignalP"/>
    </source>
</evidence>
<dbReference type="InterPro" id="IPR008965">
    <property type="entry name" value="CBM2/CBM3_carb-bd_dom_sf"/>
</dbReference>
<dbReference type="CDD" id="cd08547">
    <property type="entry name" value="Type_II_cohesin"/>
    <property type="match status" value="1"/>
</dbReference>
<feature type="chain" id="PRO_5019054529" evidence="1">
    <location>
        <begin position="19"/>
        <end position="188"/>
    </location>
</feature>
<protein>
    <submittedName>
        <fullName evidence="2">Uncharacterized protein</fullName>
    </submittedName>
</protein>
<dbReference type="SUPFAM" id="SSF49384">
    <property type="entry name" value="Carbohydrate-binding domain"/>
    <property type="match status" value="1"/>
</dbReference>
<dbReference type="EMBL" id="SACS01000021">
    <property type="protein sequence ID" value="RVU33487.1"/>
    <property type="molecule type" value="Genomic_DNA"/>
</dbReference>
<organism evidence="2 3">
    <name type="scientific">Rheinheimera riviphila</name>
    <dbReference type="NCBI Taxonomy" id="1834037"/>
    <lineage>
        <taxon>Bacteria</taxon>
        <taxon>Pseudomonadati</taxon>
        <taxon>Pseudomonadota</taxon>
        <taxon>Gammaproteobacteria</taxon>
        <taxon>Chromatiales</taxon>
        <taxon>Chromatiaceae</taxon>
        <taxon>Rheinheimera</taxon>
    </lineage>
</organism>
<proteinExistence type="predicted"/>
<dbReference type="Proteomes" id="UP000283077">
    <property type="component" value="Unassembled WGS sequence"/>
</dbReference>
<reference evidence="2 3" key="1">
    <citation type="submission" date="2019-01" db="EMBL/GenBank/DDBJ databases">
        <authorList>
            <person name="Chen W.-M."/>
        </authorList>
    </citation>
    <scope>NUCLEOTIDE SEQUENCE [LARGE SCALE GENOMIC DNA]</scope>
    <source>
        <strain evidence="2 3">KYPC3</strain>
    </source>
</reference>
<keyword evidence="3" id="KW-1185">Reference proteome</keyword>
<dbReference type="AlphaFoldDB" id="A0A437QG26"/>